<proteinExistence type="inferred from homology"/>
<feature type="region of interest" description="Disordered" evidence="3">
    <location>
        <begin position="104"/>
        <end position="148"/>
    </location>
</feature>
<evidence type="ECO:0000313" key="5">
    <source>
        <dbReference type="Ensembl" id="ENSOTSP00005153191.1"/>
    </source>
</evidence>
<comment type="similarity">
    <text evidence="1">Belongs to the EXO70 family.</text>
</comment>
<protein>
    <recommendedName>
        <fullName evidence="4">Exocyst complex subunit Exo70 C-terminal domain-containing protein</fullName>
    </recommendedName>
</protein>
<dbReference type="GO" id="GO:0005546">
    <property type="term" value="F:phosphatidylinositol-4,5-bisphosphate binding"/>
    <property type="evidence" value="ECO:0007669"/>
    <property type="project" value="InterPro"/>
</dbReference>
<dbReference type="Pfam" id="PF03081">
    <property type="entry name" value="Exo70_C"/>
    <property type="match status" value="1"/>
</dbReference>
<gene>
    <name evidence="5" type="primary">LOC121845447</name>
</gene>
<dbReference type="GO" id="GO:0000145">
    <property type="term" value="C:exocyst"/>
    <property type="evidence" value="ECO:0007669"/>
    <property type="project" value="InterPro"/>
</dbReference>
<organism evidence="5 6">
    <name type="scientific">Oncorhynchus tshawytscha</name>
    <name type="common">Chinook salmon</name>
    <name type="synonym">Salmo tshawytscha</name>
    <dbReference type="NCBI Taxonomy" id="74940"/>
    <lineage>
        <taxon>Eukaryota</taxon>
        <taxon>Metazoa</taxon>
        <taxon>Chordata</taxon>
        <taxon>Craniata</taxon>
        <taxon>Vertebrata</taxon>
        <taxon>Euteleostomi</taxon>
        <taxon>Actinopterygii</taxon>
        <taxon>Neopterygii</taxon>
        <taxon>Teleostei</taxon>
        <taxon>Protacanthopterygii</taxon>
        <taxon>Salmoniformes</taxon>
        <taxon>Salmonidae</taxon>
        <taxon>Salmoninae</taxon>
        <taxon>Oncorhynchus</taxon>
    </lineage>
</organism>
<accession>A0AAZ3SJH2</accession>
<sequence>MLPVLGRLLEEDKEFNTLLKCTTSGTLAKFSKLVTSMKTLAARALTDFSAHVKNNPDRESMSKDGTVHEFNSNTILFLQQLLSFADAVRSILYPHDVDSDTVTMEVSSSVQVDVQHDTDADESEEQPSDSQESKGNDNQRALSPYVFG</sequence>
<reference evidence="5" key="3">
    <citation type="submission" date="2025-09" db="UniProtKB">
        <authorList>
            <consortium name="Ensembl"/>
        </authorList>
    </citation>
    <scope>IDENTIFICATION</scope>
</reference>
<keyword evidence="6" id="KW-1185">Reference proteome</keyword>
<dbReference type="GO" id="GO:0006887">
    <property type="term" value="P:exocytosis"/>
    <property type="evidence" value="ECO:0007669"/>
    <property type="project" value="InterPro"/>
</dbReference>
<dbReference type="GeneTree" id="ENSGT00390000003595"/>
<dbReference type="AlphaFoldDB" id="A0AAZ3SJH2"/>
<dbReference type="InterPro" id="IPR016159">
    <property type="entry name" value="Cullin_repeat-like_dom_sf"/>
</dbReference>
<evidence type="ECO:0000256" key="2">
    <source>
        <dbReference type="ARBA" id="ARBA00022448"/>
    </source>
</evidence>
<keyword evidence="2" id="KW-0813">Transport</keyword>
<reference evidence="5" key="2">
    <citation type="submission" date="2025-08" db="UniProtKB">
        <authorList>
            <consortium name="Ensembl"/>
        </authorList>
    </citation>
    <scope>IDENTIFICATION</scope>
</reference>
<evidence type="ECO:0000256" key="3">
    <source>
        <dbReference type="SAM" id="MobiDB-lite"/>
    </source>
</evidence>
<dbReference type="Gene3D" id="1.20.1280.170">
    <property type="entry name" value="Exocyst complex component Exo70"/>
    <property type="match status" value="1"/>
</dbReference>
<reference evidence="6" key="1">
    <citation type="journal article" date="2018" name="PLoS ONE">
        <title>Chinook salmon (Oncorhynchus tshawytscha) genome and transcriptome.</title>
        <authorList>
            <person name="Christensen K.A."/>
            <person name="Leong J.S."/>
            <person name="Sakhrani D."/>
            <person name="Biagi C.A."/>
            <person name="Minkley D.R."/>
            <person name="Withler R.E."/>
            <person name="Rondeau E.B."/>
            <person name="Koop B.F."/>
            <person name="Devlin R.H."/>
        </authorList>
    </citation>
    <scope>NUCLEOTIDE SEQUENCE [LARGE SCALE GENOMIC DNA]</scope>
</reference>
<evidence type="ECO:0000256" key="1">
    <source>
        <dbReference type="ARBA" id="ARBA00006756"/>
    </source>
</evidence>
<name>A0AAZ3SJH2_ONCTS</name>
<evidence type="ECO:0000313" key="6">
    <source>
        <dbReference type="Proteomes" id="UP000694402"/>
    </source>
</evidence>
<dbReference type="Ensembl" id="ENSOTST00005185751.1">
    <property type="protein sequence ID" value="ENSOTSP00005153191.1"/>
    <property type="gene ID" value="ENSOTSG00005055854.1"/>
</dbReference>
<evidence type="ECO:0000259" key="4">
    <source>
        <dbReference type="Pfam" id="PF03081"/>
    </source>
</evidence>
<feature type="domain" description="Exocyst complex subunit Exo70 C-terminal" evidence="4">
    <location>
        <begin position="3"/>
        <end position="133"/>
    </location>
</feature>
<dbReference type="Proteomes" id="UP000694402">
    <property type="component" value="Unassembled WGS sequence"/>
</dbReference>
<dbReference type="InterPro" id="IPR046364">
    <property type="entry name" value="Exo70_C"/>
</dbReference>
<dbReference type="SUPFAM" id="SSF74788">
    <property type="entry name" value="Cullin repeat-like"/>
    <property type="match status" value="1"/>
</dbReference>